<dbReference type="InterPro" id="IPR003594">
    <property type="entry name" value="HATPase_dom"/>
</dbReference>
<keyword evidence="7" id="KW-0067">ATP-binding</keyword>
<gene>
    <name evidence="11" type="ORF">BC343_17520</name>
</gene>
<evidence type="ECO:0000256" key="8">
    <source>
        <dbReference type="SAM" id="Phobius"/>
    </source>
</evidence>
<dbReference type="InterPro" id="IPR036890">
    <property type="entry name" value="HATPase_C_sf"/>
</dbReference>
<reference evidence="11 12" key="1">
    <citation type="submission" date="2016-07" db="EMBL/GenBank/DDBJ databases">
        <title>Genomic analysis of zinc-resistant bacterium Mucilaginibacter pedocola TBZ30.</title>
        <authorList>
            <person name="Huang J."/>
            <person name="Tang J."/>
        </authorList>
    </citation>
    <scope>NUCLEOTIDE SEQUENCE [LARGE SCALE GENOMIC DNA]</scope>
    <source>
        <strain evidence="11 12">TBZ30</strain>
    </source>
</reference>
<evidence type="ECO:0000313" key="12">
    <source>
        <dbReference type="Proteomes" id="UP000189739"/>
    </source>
</evidence>
<keyword evidence="9" id="KW-0732">Signal</keyword>
<name>A0A1S9P758_9SPHI</name>
<keyword evidence="12" id="KW-1185">Reference proteome</keyword>
<organism evidence="11 12">
    <name type="scientific">Mucilaginibacter pedocola</name>
    <dbReference type="NCBI Taxonomy" id="1792845"/>
    <lineage>
        <taxon>Bacteria</taxon>
        <taxon>Pseudomonadati</taxon>
        <taxon>Bacteroidota</taxon>
        <taxon>Sphingobacteriia</taxon>
        <taxon>Sphingobacteriales</taxon>
        <taxon>Sphingobacteriaceae</taxon>
        <taxon>Mucilaginibacter</taxon>
    </lineage>
</organism>
<dbReference type="InterPro" id="IPR011495">
    <property type="entry name" value="Sig_transdc_His_kin_sub2_dim/P"/>
</dbReference>
<evidence type="ECO:0000256" key="6">
    <source>
        <dbReference type="ARBA" id="ARBA00022777"/>
    </source>
</evidence>
<feature type="signal peptide" evidence="9">
    <location>
        <begin position="1"/>
        <end position="19"/>
    </location>
</feature>
<keyword evidence="5" id="KW-0547">Nucleotide-binding</keyword>
<dbReference type="EMBL" id="MBTF01000038">
    <property type="protein sequence ID" value="OOQ56785.1"/>
    <property type="molecule type" value="Genomic_DNA"/>
</dbReference>
<dbReference type="InterPro" id="IPR005467">
    <property type="entry name" value="His_kinase_dom"/>
</dbReference>
<keyword evidence="4" id="KW-0808">Transferase</keyword>
<dbReference type="Proteomes" id="UP000189739">
    <property type="component" value="Unassembled WGS sequence"/>
</dbReference>
<dbReference type="PANTHER" id="PTHR41523">
    <property type="entry name" value="TWO-COMPONENT SYSTEM SENSOR PROTEIN"/>
    <property type="match status" value="1"/>
</dbReference>
<feature type="chain" id="PRO_5012278237" description="histidine kinase" evidence="9">
    <location>
        <begin position="20"/>
        <end position="773"/>
    </location>
</feature>
<dbReference type="SUPFAM" id="SSF55874">
    <property type="entry name" value="ATPase domain of HSP90 chaperone/DNA topoisomerase II/histidine kinase"/>
    <property type="match status" value="1"/>
</dbReference>
<evidence type="ECO:0000259" key="10">
    <source>
        <dbReference type="PROSITE" id="PS50109"/>
    </source>
</evidence>
<evidence type="ECO:0000313" key="11">
    <source>
        <dbReference type="EMBL" id="OOQ56785.1"/>
    </source>
</evidence>
<dbReference type="InterPro" id="IPR011990">
    <property type="entry name" value="TPR-like_helical_dom_sf"/>
</dbReference>
<dbReference type="GO" id="GO:0004673">
    <property type="term" value="F:protein histidine kinase activity"/>
    <property type="evidence" value="ECO:0007669"/>
    <property type="project" value="UniProtKB-EC"/>
</dbReference>
<dbReference type="OrthoDB" id="9767435at2"/>
<sequence>MKKRYLILILLLLPIALFAQNTPAEDLPLPVLKKQLAEAKTDTAKLCLQIGLGRAMLQQPNTTQKTIDSAIVIAAQAEKQSRKLAYPEGLINALLLAALSQNRQGAADAGLKMAQQALAYAQKMNNPIGIADAYTIIGQHYPITDPDGLHKRIAYYNKATAIFRKAGNLYRLENALQGEAELLLLDRQQTNAIKLLLESLNINKAIGNKSVQGVYWLIGRTLNEIGDLPGALKYNLLAIKAATDAKDTTLTFCSINYSTAATFVSMKDFKGALPYVTKALQVAKRYNDMSYVNTTCFMAAYVYARTNKITEAAALLEEMKKYAVDDHNRLMVMSSFLDSYVYGKQFTKAAFYAQEVKKLLAKIPEDSYNNAMTAYNFLTSYYVETGQIKEAYFYADKYAKIVYAIKYPIGIRSIENYYYRLDSLRGDFKSALGHYLASRRIRDSIDNVAKAYQVSMLQIENETDQKNTDIQALKEQSVNKDNQLKRNRLIQKATIGGIVLLLVITALIYSRYRLKMRSNALLMKQKAEIDQQNVDLQKLVRDKVQLIDDKDGLLYEKDLLLREVNHRVKNNLQIVMSLLESQSGYTQNETAQEAILESQNRVQSIALIHNQLYNNDKVAEIELLPYITELVDSLDNSLNKHAADIAIRCRVEDILLDVSQAIPLGIILNEAVTNALKYAFPNHGSGQILVSVTRSGDNIDMQISDNGIGLPAGFSPVNSNSLGLTLIKGLTAQLKGTFAMEGENGVTIAISFKIEHSALTGKTAESVAEAELA</sequence>
<feature type="transmembrane region" description="Helical" evidence="8">
    <location>
        <begin position="489"/>
        <end position="509"/>
    </location>
</feature>
<dbReference type="AlphaFoldDB" id="A0A1S9P758"/>
<dbReference type="Pfam" id="PF02518">
    <property type="entry name" value="HATPase_c"/>
    <property type="match status" value="1"/>
</dbReference>
<comment type="catalytic activity">
    <reaction evidence="1">
        <text>ATP + protein L-histidine = ADP + protein N-phospho-L-histidine.</text>
        <dbReference type="EC" id="2.7.13.3"/>
    </reaction>
</comment>
<evidence type="ECO:0000256" key="1">
    <source>
        <dbReference type="ARBA" id="ARBA00000085"/>
    </source>
</evidence>
<dbReference type="PANTHER" id="PTHR41523:SF8">
    <property type="entry name" value="ETHYLENE RESPONSE SENSOR PROTEIN"/>
    <property type="match status" value="1"/>
</dbReference>
<dbReference type="Gene3D" id="3.30.450.20">
    <property type="entry name" value="PAS domain"/>
    <property type="match status" value="1"/>
</dbReference>
<dbReference type="SUPFAM" id="SSF48452">
    <property type="entry name" value="TPR-like"/>
    <property type="match status" value="2"/>
</dbReference>
<evidence type="ECO:0000256" key="2">
    <source>
        <dbReference type="ARBA" id="ARBA00012438"/>
    </source>
</evidence>
<evidence type="ECO:0000256" key="5">
    <source>
        <dbReference type="ARBA" id="ARBA00022741"/>
    </source>
</evidence>
<protein>
    <recommendedName>
        <fullName evidence="2">histidine kinase</fullName>
        <ecNumber evidence="2">2.7.13.3</ecNumber>
    </recommendedName>
</protein>
<dbReference type="SMART" id="SM00387">
    <property type="entry name" value="HATPase_c"/>
    <property type="match status" value="1"/>
</dbReference>
<keyword evidence="8" id="KW-0472">Membrane</keyword>
<evidence type="ECO:0000256" key="9">
    <source>
        <dbReference type="SAM" id="SignalP"/>
    </source>
</evidence>
<keyword evidence="6" id="KW-0418">Kinase</keyword>
<dbReference type="EC" id="2.7.13.3" evidence="2"/>
<evidence type="ECO:0000256" key="4">
    <source>
        <dbReference type="ARBA" id="ARBA00022679"/>
    </source>
</evidence>
<dbReference type="GO" id="GO:0005524">
    <property type="term" value="F:ATP binding"/>
    <property type="evidence" value="ECO:0007669"/>
    <property type="project" value="UniProtKB-KW"/>
</dbReference>
<keyword evidence="3" id="KW-0597">Phosphoprotein</keyword>
<dbReference type="Pfam" id="PF07568">
    <property type="entry name" value="HisKA_2"/>
    <property type="match status" value="1"/>
</dbReference>
<accession>A0A1S9P758</accession>
<dbReference type="PROSITE" id="PS50109">
    <property type="entry name" value="HIS_KIN"/>
    <property type="match status" value="1"/>
</dbReference>
<dbReference type="Gene3D" id="3.30.565.10">
    <property type="entry name" value="Histidine kinase-like ATPase, C-terminal domain"/>
    <property type="match status" value="1"/>
</dbReference>
<evidence type="ECO:0000256" key="3">
    <source>
        <dbReference type="ARBA" id="ARBA00022553"/>
    </source>
</evidence>
<keyword evidence="8" id="KW-0812">Transmembrane</keyword>
<keyword evidence="8" id="KW-1133">Transmembrane helix</keyword>
<feature type="domain" description="Histidine kinase" evidence="10">
    <location>
        <begin position="563"/>
        <end position="756"/>
    </location>
</feature>
<dbReference type="RefSeq" id="WP_078351199.1">
    <property type="nucleotide sequence ID" value="NZ_MBTF01000038.1"/>
</dbReference>
<dbReference type="Gene3D" id="1.25.40.10">
    <property type="entry name" value="Tetratricopeptide repeat domain"/>
    <property type="match status" value="2"/>
</dbReference>
<evidence type="ECO:0000256" key="7">
    <source>
        <dbReference type="ARBA" id="ARBA00022840"/>
    </source>
</evidence>
<dbReference type="STRING" id="1792845.BC343_17520"/>
<comment type="caution">
    <text evidence="11">The sequence shown here is derived from an EMBL/GenBank/DDBJ whole genome shotgun (WGS) entry which is preliminary data.</text>
</comment>
<proteinExistence type="predicted"/>